<gene>
    <name evidence="2" type="ORF">GA0074694_3482</name>
</gene>
<protein>
    <submittedName>
        <fullName evidence="2">Uncharacterized protein</fullName>
    </submittedName>
</protein>
<feature type="compositionally biased region" description="Basic and acidic residues" evidence="1">
    <location>
        <begin position="68"/>
        <end position="77"/>
    </location>
</feature>
<evidence type="ECO:0000313" key="2">
    <source>
        <dbReference type="EMBL" id="SCL22863.1"/>
    </source>
</evidence>
<evidence type="ECO:0000313" key="3">
    <source>
        <dbReference type="Proteomes" id="UP000198906"/>
    </source>
</evidence>
<reference evidence="3" key="1">
    <citation type="submission" date="2016-06" db="EMBL/GenBank/DDBJ databases">
        <authorList>
            <person name="Varghese N."/>
        </authorList>
    </citation>
    <scope>NUCLEOTIDE SEQUENCE [LARGE SCALE GENOMIC DNA]</scope>
    <source>
        <strain evidence="3">DSM 46123</strain>
    </source>
</reference>
<evidence type="ECO:0000256" key="1">
    <source>
        <dbReference type="SAM" id="MobiDB-lite"/>
    </source>
</evidence>
<feature type="region of interest" description="Disordered" evidence="1">
    <location>
        <begin position="61"/>
        <end position="142"/>
    </location>
</feature>
<dbReference type="EMBL" id="FMHU01000002">
    <property type="protein sequence ID" value="SCL22863.1"/>
    <property type="molecule type" value="Genomic_DNA"/>
</dbReference>
<dbReference type="Proteomes" id="UP000198906">
    <property type="component" value="Unassembled WGS sequence"/>
</dbReference>
<organism evidence="2 3">
    <name type="scientific">Micromonospora inyonensis</name>
    <dbReference type="NCBI Taxonomy" id="47866"/>
    <lineage>
        <taxon>Bacteria</taxon>
        <taxon>Bacillati</taxon>
        <taxon>Actinomycetota</taxon>
        <taxon>Actinomycetes</taxon>
        <taxon>Micromonosporales</taxon>
        <taxon>Micromonosporaceae</taxon>
        <taxon>Micromonospora</taxon>
    </lineage>
</organism>
<name>A0A1C6S070_9ACTN</name>
<sequence>MNATTNSRIGWTDLPAGVRVAVERIIGGEVVAAVSQPGGFSPGTADRVRTADGHRAFVKAVGSAQNDRSPDMHRQEPRNAAALPGPLRADTPRRRRRLQGPLPTAFCRAGVPCNHLRQPQGHSRAGDAAPAERISRVGGSGG</sequence>
<keyword evidence="3" id="KW-1185">Reference proteome</keyword>
<dbReference type="AlphaFoldDB" id="A0A1C6S070"/>
<dbReference type="STRING" id="47866.GA0074694_3482"/>
<accession>A0A1C6S070</accession>
<proteinExistence type="predicted"/>